<protein>
    <recommendedName>
        <fullName evidence="3">Homeobox domain-containing protein</fullName>
    </recommendedName>
</protein>
<keyword evidence="5" id="KW-1185">Reference proteome</keyword>
<proteinExistence type="predicted"/>
<dbReference type="GO" id="GO:0005634">
    <property type="term" value="C:nucleus"/>
    <property type="evidence" value="ECO:0007669"/>
    <property type="project" value="UniProtKB-SubCell"/>
</dbReference>
<accession>A0A4Y7U190</accession>
<feature type="compositionally biased region" description="Polar residues" evidence="2">
    <location>
        <begin position="151"/>
        <end position="160"/>
    </location>
</feature>
<evidence type="ECO:0000313" key="5">
    <source>
        <dbReference type="Proteomes" id="UP000298030"/>
    </source>
</evidence>
<sequence length="663" mass="71655">MASNPAPTFELQPAPRTADTSQPPNTTGTTAPKTRYRANPKQSAILMESFTLCESPNDVELYRLEIVTGLPKKYIVGWFGRQRVKKKKYLEKEQTMSAAPITAGLPSNAMSAEYATTGLTVKKEAYDAAMVPQDAVSAGVSQVGRKRRQKQTQAKASTSNKKMKTVVSEDPRSDATTLAVGAYNPAMAPVSASPLAPDVLPLPGNGPNLAGHSSGTAIKRSSSSLLFDKIKVKMERYTPPPGDLFSSNSAAPPGADTGRDIHPPNVHQGQVTRPQSIVAEYMNNPRPSSVHRRAIPNAAVAKRNALQAAMPARMSSPSDVALKSQRRRDNYAGDADLLRAQGPATTTSPSEFRVVTATNFDYHNAQTYEAVSKAAHETSGRTMAPPIRFSVPVHFPWPVFNPYSVQTSAYGTQTSCLKPPTPPPGHSTYSTYRAQASYSAPTGVWPAPLLPAVYQNLLPTSYMPSSSANAPTSQAPSAARADPAVMKTSCYSASIEPPNPPSSYNSDFLAINTSRNTQYPRRVTPATHSNAPSGWSSPQMYASPAEYYAETEWLRGFKEHLENGPQYDAQMSPFYGPSQAPNDTGSTELDFLDPLSAPLKHLTDIISPVCDSLGIPYDRLTSLDGTKRHELMEKLLDEDMGERDPFKAAMGLVMASKLGLKWD</sequence>
<dbReference type="AlphaFoldDB" id="A0A4Y7U190"/>
<keyword evidence="1" id="KW-0238">DNA-binding</keyword>
<dbReference type="SUPFAM" id="SSF46689">
    <property type="entry name" value="Homeodomain-like"/>
    <property type="match status" value="1"/>
</dbReference>
<evidence type="ECO:0000259" key="3">
    <source>
        <dbReference type="PROSITE" id="PS50071"/>
    </source>
</evidence>
<reference evidence="4 5" key="1">
    <citation type="journal article" date="2019" name="Nat. Ecol. Evol.">
        <title>Megaphylogeny resolves global patterns of mushroom evolution.</title>
        <authorList>
            <person name="Varga T."/>
            <person name="Krizsan K."/>
            <person name="Foldi C."/>
            <person name="Dima B."/>
            <person name="Sanchez-Garcia M."/>
            <person name="Sanchez-Ramirez S."/>
            <person name="Szollosi G.J."/>
            <person name="Szarkandi J.G."/>
            <person name="Papp V."/>
            <person name="Albert L."/>
            <person name="Andreopoulos W."/>
            <person name="Angelini C."/>
            <person name="Antonin V."/>
            <person name="Barry K.W."/>
            <person name="Bougher N.L."/>
            <person name="Buchanan P."/>
            <person name="Buyck B."/>
            <person name="Bense V."/>
            <person name="Catcheside P."/>
            <person name="Chovatia M."/>
            <person name="Cooper J."/>
            <person name="Damon W."/>
            <person name="Desjardin D."/>
            <person name="Finy P."/>
            <person name="Geml J."/>
            <person name="Haridas S."/>
            <person name="Hughes K."/>
            <person name="Justo A."/>
            <person name="Karasinski D."/>
            <person name="Kautmanova I."/>
            <person name="Kiss B."/>
            <person name="Kocsube S."/>
            <person name="Kotiranta H."/>
            <person name="LaButti K.M."/>
            <person name="Lechner B.E."/>
            <person name="Liimatainen K."/>
            <person name="Lipzen A."/>
            <person name="Lukacs Z."/>
            <person name="Mihaltcheva S."/>
            <person name="Morgado L.N."/>
            <person name="Niskanen T."/>
            <person name="Noordeloos M.E."/>
            <person name="Ohm R.A."/>
            <person name="Ortiz-Santana B."/>
            <person name="Ovrebo C."/>
            <person name="Racz N."/>
            <person name="Riley R."/>
            <person name="Savchenko A."/>
            <person name="Shiryaev A."/>
            <person name="Soop K."/>
            <person name="Spirin V."/>
            <person name="Szebenyi C."/>
            <person name="Tomsovsky M."/>
            <person name="Tulloss R.E."/>
            <person name="Uehling J."/>
            <person name="Grigoriev I.V."/>
            <person name="Vagvolgyi C."/>
            <person name="Papp T."/>
            <person name="Martin F.M."/>
            <person name="Miettinen O."/>
            <person name="Hibbett D.S."/>
            <person name="Nagy L.G."/>
        </authorList>
    </citation>
    <scope>NUCLEOTIDE SEQUENCE [LARGE SCALE GENOMIC DNA]</scope>
    <source>
        <strain evidence="4 5">FP101781</strain>
    </source>
</reference>
<feature type="compositionally biased region" description="Polar residues" evidence="2">
    <location>
        <begin position="18"/>
        <end position="32"/>
    </location>
</feature>
<dbReference type="InterPro" id="IPR009057">
    <property type="entry name" value="Homeodomain-like_sf"/>
</dbReference>
<comment type="subcellular location">
    <subcellularLocation>
        <location evidence="1">Nucleus</location>
    </subcellularLocation>
</comment>
<evidence type="ECO:0000256" key="2">
    <source>
        <dbReference type="SAM" id="MobiDB-lite"/>
    </source>
</evidence>
<feature type="region of interest" description="Disordered" evidence="2">
    <location>
        <begin position="138"/>
        <end position="172"/>
    </location>
</feature>
<dbReference type="EMBL" id="QPFP01000001">
    <property type="protein sequence ID" value="TEB40011.1"/>
    <property type="molecule type" value="Genomic_DNA"/>
</dbReference>
<dbReference type="OrthoDB" id="3048971at2759"/>
<dbReference type="Gene3D" id="1.10.10.60">
    <property type="entry name" value="Homeodomain-like"/>
    <property type="match status" value="1"/>
</dbReference>
<evidence type="ECO:0000256" key="1">
    <source>
        <dbReference type="PROSITE-ProRule" id="PRU00108"/>
    </source>
</evidence>
<comment type="caution">
    <text evidence="4">The sequence shown here is derived from an EMBL/GenBank/DDBJ whole genome shotgun (WGS) entry which is preliminary data.</text>
</comment>
<dbReference type="SMART" id="SM00389">
    <property type="entry name" value="HOX"/>
    <property type="match status" value="1"/>
</dbReference>
<name>A0A4Y7U190_COPMI</name>
<organism evidence="4 5">
    <name type="scientific">Coprinellus micaceus</name>
    <name type="common">Glistening ink-cap mushroom</name>
    <name type="synonym">Coprinus micaceus</name>
    <dbReference type="NCBI Taxonomy" id="71717"/>
    <lineage>
        <taxon>Eukaryota</taxon>
        <taxon>Fungi</taxon>
        <taxon>Dikarya</taxon>
        <taxon>Basidiomycota</taxon>
        <taxon>Agaricomycotina</taxon>
        <taxon>Agaricomycetes</taxon>
        <taxon>Agaricomycetidae</taxon>
        <taxon>Agaricales</taxon>
        <taxon>Agaricineae</taxon>
        <taxon>Psathyrellaceae</taxon>
        <taxon>Coprinellus</taxon>
    </lineage>
</organism>
<keyword evidence="1" id="KW-0371">Homeobox</keyword>
<dbReference type="Proteomes" id="UP000298030">
    <property type="component" value="Unassembled WGS sequence"/>
</dbReference>
<feature type="DNA-binding region" description="Homeobox" evidence="1">
    <location>
        <begin position="31"/>
        <end position="90"/>
    </location>
</feature>
<gene>
    <name evidence="4" type="ORF">FA13DRAFT_1808308</name>
</gene>
<keyword evidence="1" id="KW-0539">Nucleus</keyword>
<evidence type="ECO:0000313" key="4">
    <source>
        <dbReference type="EMBL" id="TEB40011.1"/>
    </source>
</evidence>
<dbReference type="InterPro" id="IPR001356">
    <property type="entry name" value="HD"/>
</dbReference>
<feature type="region of interest" description="Disordered" evidence="2">
    <location>
        <begin position="1"/>
        <end position="38"/>
    </location>
</feature>
<feature type="domain" description="Homeobox" evidence="3">
    <location>
        <begin position="29"/>
        <end position="89"/>
    </location>
</feature>
<dbReference type="PROSITE" id="PS50071">
    <property type="entry name" value="HOMEOBOX_2"/>
    <property type="match status" value="1"/>
</dbReference>
<feature type="region of interest" description="Disordered" evidence="2">
    <location>
        <begin position="239"/>
        <end position="271"/>
    </location>
</feature>
<dbReference type="GO" id="GO:0003677">
    <property type="term" value="F:DNA binding"/>
    <property type="evidence" value="ECO:0007669"/>
    <property type="project" value="UniProtKB-UniRule"/>
</dbReference>
<dbReference type="CDD" id="cd00086">
    <property type="entry name" value="homeodomain"/>
    <property type="match status" value="1"/>
</dbReference>